<proteinExistence type="predicted"/>
<gene>
    <name evidence="1" type="ORF">CVD27_02600</name>
</gene>
<keyword evidence="2" id="KW-1185">Reference proteome</keyword>
<comment type="caution">
    <text evidence="1">The sequence shown here is derived from an EMBL/GenBank/DDBJ whole genome shotgun (WGS) entry which is preliminary data.</text>
</comment>
<dbReference type="Proteomes" id="UP000234950">
    <property type="component" value="Unassembled WGS sequence"/>
</dbReference>
<accession>A0A2N5HTV3</accession>
<dbReference type="RefSeq" id="WP_101646337.1">
    <property type="nucleotide sequence ID" value="NZ_PGVE01000015.1"/>
</dbReference>
<dbReference type="AlphaFoldDB" id="A0A2N5HTV3"/>
<reference evidence="1 2" key="1">
    <citation type="submission" date="2017-11" db="EMBL/GenBank/DDBJ databases">
        <title>Comparitive Functional Genomics of Dry Heat Resistant strains isolated from the Viking Spacecraft.</title>
        <authorList>
            <person name="Seuylemezian A."/>
            <person name="Cooper K."/>
            <person name="Vaishampayan P."/>
        </authorList>
    </citation>
    <scope>NUCLEOTIDE SEQUENCE [LARGE SCALE GENOMIC DNA]</scope>
    <source>
        <strain evidence="1 2">V32-6</strain>
    </source>
</reference>
<protein>
    <submittedName>
        <fullName evidence="1">Cytoplasmic protein</fullName>
    </submittedName>
</protein>
<dbReference type="EMBL" id="PGVE01000015">
    <property type="protein sequence ID" value="PLS08937.1"/>
    <property type="molecule type" value="Genomic_DNA"/>
</dbReference>
<sequence length="236" mass="24864">MGNSQNLIINGSGSYPGGIYDKVSIRGEGAIVNDVECAAFHVYGTSEASENVKTGSVKIMGEAEVKKDLAANETLIMGTMRVGGSAHLKKMKVFGLLEVGEKLGGNEATIKGSISVKGDVEYETFDSSGGFEIKGLLTADKINIGLRFGQSSAEEIGGSKITVKRRKSSILPFGREEGTLTAQVIEGDDIYLENTTAAVVRGSRVKIGPGCQIGLVEYTEDLTCDSAATIKTETKV</sequence>
<organism evidence="1 2">
    <name type="scientific">Neobacillus cucumis</name>
    <dbReference type="NCBI Taxonomy" id="1740721"/>
    <lineage>
        <taxon>Bacteria</taxon>
        <taxon>Bacillati</taxon>
        <taxon>Bacillota</taxon>
        <taxon>Bacilli</taxon>
        <taxon>Bacillales</taxon>
        <taxon>Bacillaceae</taxon>
        <taxon>Neobacillus</taxon>
    </lineage>
</organism>
<name>A0A2N5HTV3_9BACI</name>
<evidence type="ECO:0000313" key="1">
    <source>
        <dbReference type="EMBL" id="PLS08937.1"/>
    </source>
</evidence>
<evidence type="ECO:0000313" key="2">
    <source>
        <dbReference type="Proteomes" id="UP000234950"/>
    </source>
</evidence>
<dbReference type="OrthoDB" id="1730007at2"/>